<feature type="region of interest" description="Disordered" evidence="1">
    <location>
        <begin position="473"/>
        <end position="518"/>
    </location>
</feature>
<evidence type="ECO:0000256" key="1">
    <source>
        <dbReference type="SAM" id="MobiDB-lite"/>
    </source>
</evidence>
<dbReference type="RefSeq" id="XP_013168777.1">
    <property type="nucleotide sequence ID" value="XM_013313323.1"/>
</dbReference>
<dbReference type="AlphaFoldDB" id="A0AAJ6ZB41"/>
<dbReference type="GO" id="GO:0003676">
    <property type="term" value="F:nucleic acid binding"/>
    <property type="evidence" value="ECO:0007669"/>
    <property type="project" value="InterPro"/>
</dbReference>
<protein>
    <submittedName>
        <fullName evidence="2">Serine/arginine repetitive matrix protein 1-like isoform X1</fullName>
    </submittedName>
</protein>
<dbReference type="Proteomes" id="UP000694872">
    <property type="component" value="Unplaced"/>
</dbReference>
<organism evidence="2">
    <name type="scientific">Papilio xuthus</name>
    <name type="common">Asian swallowtail butterfly</name>
    <dbReference type="NCBI Taxonomy" id="66420"/>
    <lineage>
        <taxon>Eukaryota</taxon>
        <taxon>Metazoa</taxon>
        <taxon>Ecdysozoa</taxon>
        <taxon>Arthropoda</taxon>
        <taxon>Hexapoda</taxon>
        <taxon>Insecta</taxon>
        <taxon>Pterygota</taxon>
        <taxon>Neoptera</taxon>
        <taxon>Endopterygota</taxon>
        <taxon>Lepidoptera</taxon>
        <taxon>Glossata</taxon>
        <taxon>Ditrysia</taxon>
        <taxon>Papilionoidea</taxon>
        <taxon>Papilionidae</taxon>
        <taxon>Papilioninae</taxon>
        <taxon>Papilio</taxon>
    </lineage>
</organism>
<feature type="region of interest" description="Disordered" evidence="1">
    <location>
        <begin position="536"/>
        <end position="665"/>
    </location>
</feature>
<reference evidence="2" key="1">
    <citation type="submission" date="2025-08" db="UniProtKB">
        <authorList>
            <consortium name="RefSeq"/>
        </authorList>
    </citation>
    <scope>IDENTIFICATION</scope>
</reference>
<proteinExistence type="predicted"/>
<feature type="compositionally biased region" description="Basic residues" evidence="1">
    <location>
        <begin position="197"/>
        <end position="208"/>
    </location>
</feature>
<dbReference type="KEGG" id="pxu:106118645"/>
<evidence type="ECO:0000313" key="2">
    <source>
        <dbReference type="RefSeq" id="XP_013168777.1"/>
    </source>
</evidence>
<feature type="compositionally biased region" description="Basic and acidic residues" evidence="1">
    <location>
        <begin position="502"/>
        <end position="518"/>
    </location>
</feature>
<dbReference type="CDD" id="cd00590">
    <property type="entry name" value="RRM_SF"/>
    <property type="match status" value="1"/>
</dbReference>
<dbReference type="GeneID" id="106118645"/>
<feature type="compositionally biased region" description="Pro residues" evidence="1">
    <location>
        <begin position="859"/>
        <end position="868"/>
    </location>
</feature>
<feature type="region of interest" description="Disordered" evidence="1">
    <location>
        <begin position="178"/>
        <end position="208"/>
    </location>
</feature>
<dbReference type="InterPro" id="IPR035979">
    <property type="entry name" value="RBD_domain_sf"/>
</dbReference>
<accession>A0AAJ6ZB41</accession>
<feature type="compositionally biased region" description="Basic and acidic residues" evidence="1">
    <location>
        <begin position="788"/>
        <end position="802"/>
    </location>
</feature>
<feature type="region of interest" description="Disordered" evidence="1">
    <location>
        <begin position="688"/>
        <end position="810"/>
    </location>
</feature>
<gene>
    <name evidence="2" type="primary">LOC106118645</name>
</gene>
<feature type="region of interest" description="Disordered" evidence="1">
    <location>
        <begin position="840"/>
        <end position="872"/>
    </location>
</feature>
<feature type="compositionally biased region" description="Basic and acidic residues" evidence="1">
    <location>
        <begin position="545"/>
        <end position="587"/>
    </location>
</feature>
<sequence>MFVCIFSEDLLGDDLGDHSLTDYNLGNEEEEELLADDYDNSTSQNVPTSDATAYVERVDISQPAYASNHSIEYSEPASYPVMGESECVVPNITTEVPDTRLPEHSTYAPYPESRGYDLEHAVPPPIPAAPVESPQIVPSEVPISNVDDLGARERFTSERPPGSQRTPQVRDIPDSLDKVVVPRGGFTGRGRNSWRNPHYRTPHPYRRNNMHRNNYAARPSFTPQVTVWANQPKTIRPNIPEIRSDIPPPKIVPEVSPERPMLPQEPLRPVENRFPPSFNQFRQNDPRQFVARPTFEPRPAFQYQPSYPRFPPIREIVPSSVSHIPQVTIHQHPAMPKMGREAEVRMLPMQLPPNIPPGGLAGKKVLINPHFKGNFQPPVEGLPTYIPTRIHKSPPLSPTLEQKFGPIKDIDDAAERFIAEQRNALARAASRKLPRRSPQRYIENTTIEIENELARRSEDEELLRRQEEFINANRAGLRRRMRSPSPPGRRSPSPRRSPPRRPRTDAHDEESEYRRRLREQESLRERVLRAKEVRRRKNAVALQKQVDDKERDKTEKDETPAEVETKQDVPKADIVKPEVAKPVEPVDKPSSTQPDTTRSPDKEVKVQPEIRERSPVRQENPEVNSTCENLTPPREELPLKEKVPSPERALTPPLPPAAGAAGGADLAAGVRGGSDDELDLILDDIDGILSDDDDTGRFKETVQLEQPKAQKSQVDLRSKLVSKPVERPPRQKIVFEHKEERNKKDKSPVRRTVVTSSTKADELQEKKTNKMKTKSDVTTKSRTRIIFNKKETEKAKDEEKSNKPFSNRRVILQRKADQTISMGIFTRAVRTALHAPHHEPQVEYASDSDESAGGGAGGAPPPHSPPTRTPRTARTAHVHNLPHGITDTRLKTLAGDHVQNLILDKEERRAKLTFKTSAAADSFKKKFHNKMVAASRLTVTLR</sequence>
<name>A0AAJ6ZB41_PAPXU</name>
<feature type="compositionally biased region" description="Basic and acidic residues" evidence="1">
    <location>
        <begin position="714"/>
        <end position="748"/>
    </location>
</feature>
<feature type="compositionally biased region" description="Basic and acidic residues" evidence="1">
    <location>
        <begin position="598"/>
        <end position="620"/>
    </location>
</feature>
<feature type="compositionally biased region" description="Basic and acidic residues" evidence="1">
    <location>
        <begin position="633"/>
        <end position="645"/>
    </location>
</feature>
<feature type="compositionally biased region" description="Basic and acidic residues" evidence="1">
    <location>
        <begin position="759"/>
        <end position="779"/>
    </location>
</feature>
<dbReference type="SUPFAM" id="SSF54928">
    <property type="entry name" value="RNA-binding domain, RBD"/>
    <property type="match status" value="1"/>
</dbReference>